<comment type="similarity">
    <text evidence="1">Belongs to the menorin family.</text>
</comment>
<sequence>MWTAANVGKLMVGLSSYVKDLCQLLHIPEPSALTWAHAVDSQAELKAAAADGVLRTTSDLYLDELLSGVEEWRVGLKIDIKLGKLVGPIENLVSKVKLDVPVWWNADVFGEKKLPLKALADVATKATVLSLGYIGTRFGEAERQDVIKQLTEFGLLSATSGEVACRHITFAFSARLALSCSAELVKLLEALPSTSLILWTGATDLIGLSGPEELQLRNALPMSRVFLDIKPQAWLGWLISWLQSVLACVLSKPRLPSGPLVRGYIDGCFDIMHSGHYNAIRQAK</sequence>
<dbReference type="PANTHER" id="PTHR21184:SF6">
    <property type="entry name" value="CONSERVED PLASMA MEMBRANE PROTEIN"/>
    <property type="match status" value="1"/>
</dbReference>
<gene>
    <name evidence="3" type="ORF">FOL46_010051</name>
</gene>
<dbReference type="Proteomes" id="UP000572268">
    <property type="component" value="Unassembled WGS sequence"/>
</dbReference>
<dbReference type="Pfam" id="PF10223">
    <property type="entry name" value="Menorin_N"/>
    <property type="match status" value="1"/>
</dbReference>
<accession>A0A7J6KXC7</accession>
<dbReference type="InterPro" id="IPR014729">
    <property type="entry name" value="Rossmann-like_a/b/a_fold"/>
</dbReference>
<name>A0A7J6KXC7_PEROL</name>
<dbReference type="PANTHER" id="PTHR21184">
    <property type="entry name" value="MENORIN (DENDRITIC BRANCHING PROTEIN)"/>
    <property type="match status" value="1"/>
</dbReference>
<evidence type="ECO:0000313" key="3">
    <source>
        <dbReference type="EMBL" id="KAF4651810.1"/>
    </source>
</evidence>
<organism evidence="3 4">
    <name type="scientific">Perkinsus olseni</name>
    <name type="common">Perkinsus atlanticus</name>
    <dbReference type="NCBI Taxonomy" id="32597"/>
    <lineage>
        <taxon>Eukaryota</taxon>
        <taxon>Sar</taxon>
        <taxon>Alveolata</taxon>
        <taxon>Perkinsozoa</taxon>
        <taxon>Perkinsea</taxon>
        <taxon>Perkinsida</taxon>
        <taxon>Perkinsidae</taxon>
        <taxon>Perkinsus</taxon>
    </lineage>
</organism>
<evidence type="ECO:0000256" key="1">
    <source>
        <dbReference type="ARBA" id="ARBA00044953"/>
    </source>
</evidence>
<evidence type="ECO:0000259" key="2">
    <source>
        <dbReference type="Pfam" id="PF10223"/>
    </source>
</evidence>
<dbReference type="EMBL" id="JABANN010000996">
    <property type="protein sequence ID" value="KAF4651810.1"/>
    <property type="molecule type" value="Genomic_DNA"/>
</dbReference>
<feature type="non-terminal residue" evidence="3">
    <location>
        <position position="1"/>
    </location>
</feature>
<dbReference type="Gene3D" id="3.40.50.620">
    <property type="entry name" value="HUPs"/>
    <property type="match status" value="1"/>
</dbReference>
<protein>
    <recommendedName>
        <fullName evidence="2">Menorin-like domain-containing protein</fullName>
    </recommendedName>
</protein>
<feature type="domain" description="Menorin-like" evidence="2">
    <location>
        <begin position="55"/>
        <end position="232"/>
    </location>
</feature>
<dbReference type="InterPro" id="IPR019356">
    <property type="entry name" value="Menorin_dom"/>
</dbReference>
<evidence type="ECO:0000313" key="4">
    <source>
        <dbReference type="Proteomes" id="UP000572268"/>
    </source>
</evidence>
<dbReference type="AlphaFoldDB" id="A0A7J6KXC7"/>
<comment type="caution">
    <text evidence="3">The sequence shown here is derived from an EMBL/GenBank/DDBJ whole genome shotgun (WGS) entry which is preliminary data.</text>
</comment>
<dbReference type="GO" id="GO:0005615">
    <property type="term" value="C:extracellular space"/>
    <property type="evidence" value="ECO:0007669"/>
    <property type="project" value="TreeGrafter"/>
</dbReference>
<reference evidence="3 4" key="1">
    <citation type="submission" date="2020-04" db="EMBL/GenBank/DDBJ databases">
        <title>Perkinsus olseni comparative genomics.</title>
        <authorList>
            <person name="Bogema D.R."/>
        </authorList>
    </citation>
    <scope>NUCLEOTIDE SEQUENCE [LARGE SCALE GENOMIC DNA]</scope>
    <source>
        <strain evidence="3">ATCC PRA-31</strain>
    </source>
</reference>
<proteinExistence type="inferred from homology"/>